<dbReference type="GO" id="GO:0016788">
    <property type="term" value="F:hydrolase activity, acting on ester bonds"/>
    <property type="evidence" value="ECO:0007669"/>
    <property type="project" value="InterPro"/>
</dbReference>
<dbReference type="EMBL" id="BDCO01000003">
    <property type="protein sequence ID" value="GAT35046.1"/>
    <property type="molecule type" value="Genomic_DNA"/>
</dbReference>
<dbReference type="Pfam" id="PF01026">
    <property type="entry name" value="TatD_DNase"/>
    <property type="match status" value="1"/>
</dbReference>
<dbReference type="GO" id="GO:0005829">
    <property type="term" value="C:cytosol"/>
    <property type="evidence" value="ECO:0007669"/>
    <property type="project" value="TreeGrafter"/>
</dbReference>
<dbReference type="Gene3D" id="3.20.20.140">
    <property type="entry name" value="Metal-dependent hydrolases"/>
    <property type="match status" value="1"/>
</dbReference>
<comment type="caution">
    <text evidence="4">The sequence shown here is derived from an EMBL/GenBank/DDBJ whole genome shotgun (WGS) entry which is preliminary data.</text>
</comment>
<feature type="binding site" evidence="3">
    <location>
        <position position="8"/>
    </location>
    <ligand>
        <name>a divalent metal cation</name>
        <dbReference type="ChEBI" id="CHEBI:60240"/>
        <label>1</label>
    </ligand>
</feature>
<gene>
    <name evidence="4" type="ORF">TSACC_3106</name>
</gene>
<dbReference type="STRING" id="690879.TSACC_3106"/>
<dbReference type="AlphaFoldDB" id="A0A146GEY9"/>
<evidence type="ECO:0000256" key="2">
    <source>
        <dbReference type="ARBA" id="ARBA00022801"/>
    </source>
</evidence>
<evidence type="ECO:0000256" key="3">
    <source>
        <dbReference type="PIRSR" id="PIRSR005902-1"/>
    </source>
</evidence>
<dbReference type="PANTHER" id="PTHR46124">
    <property type="entry name" value="D-AMINOACYL-TRNA DEACYLASE"/>
    <property type="match status" value="1"/>
</dbReference>
<keyword evidence="2" id="KW-0378">Hydrolase</keyword>
<dbReference type="Proteomes" id="UP000076023">
    <property type="component" value="Unassembled WGS sequence"/>
</dbReference>
<dbReference type="RefSeq" id="WP_075080902.1">
    <property type="nucleotide sequence ID" value="NZ_BDCO01000003.1"/>
</dbReference>
<evidence type="ECO:0000313" key="5">
    <source>
        <dbReference type="Proteomes" id="UP000076023"/>
    </source>
</evidence>
<dbReference type="PANTHER" id="PTHR46124:SF2">
    <property type="entry name" value="D-AMINOACYL-TRNA DEACYLASE"/>
    <property type="match status" value="1"/>
</dbReference>
<dbReference type="InParanoid" id="A0A146GEY9"/>
<dbReference type="FunCoup" id="A0A146GEY9">
    <property type="interactions" value="456"/>
</dbReference>
<feature type="binding site" evidence="3">
    <location>
        <position position="230"/>
    </location>
    <ligand>
        <name>a divalent metal cation</name>
        <dbReference type="ChEBI" id="CHEBI:60240"/>
        <label>1</label>
    </ligand>
</feature>
<dbReference type="OrthoDB" id="9810005at2"/>
<protein>
    <submittedName>
        <fullName evidence="4">TatD DNAse family protein</fullName>
    </submittedName>
</protein>
<sequence>MLIDTHAHLDYPDFQQDLDEVLARAANEGVTRVITIGTGLDSSARAIALAEKYPQVYAVVGVHPTNVLEEEADFLPALRELARHPKVAAIGETGLDYHHLPSETLQTSPALAALQAESPEDAQAAVMDGAYKSAQADAFRAQLDLAVELGLNVVIHQRDAWDDTLDLLKPYTGKVRGVYHCFGNFPDQARQILDLGHLVSFTGIVTFKNAGLARECAVTLPLDKFMVETDCPYLAPVPFRGKRCEPAHTRLVAEKIAAERGISLQDLASATTQTAEGFFRLK</sequence>
<feature type="binding site" evidence="3">
    <location>
        <position position="180"/>
    </location>
    <ligand>
        <name>a divalent metal cation</name>
        <dbReference type="ChEBI" id="CHEBI:60240"/>
        <label>2</label>
    </ligand>
</feature>
<dbReference type="CDD" id="cd01310">
    <property type="entry name" value="TatD_DNAse"/>
    <property type="match status" value="1"/>
</dbReference>
<feature type="binding site" evidence="3">
    <location>
        <position position="6"/>
    </location>
    <ligand>
        <name>a divalent metal cation</name>
        <dbReference type="ChEBI" id="CHEBI:60240"/>
        <label>1</label>
    </ligand>
</feature>
<proteinExistence type="inferred from homology"/>
<dbReference type="InterPro" id="IPR018228">
    <property type="entry name" value="DNase_TatD-rel_CS"/>
</dbReference>
<keyword evidence="5" id="KW-1185">Reference proteome</keyword>
<reference evidence="5" key="1">
    <citation type="journal article" date="2017" name="Genome Announc.">
        <title>Draft Genome Sequence of Terrimicrobium sacchariphilum NM-5T, a Facultative Anaerobic Soil Bacterium of the Class Spartobacteria.</title>
        <authorList>
            <person name="Qiu Y.L."/>
            <person name="Tourlousse D.M."/>
            <person name="Matsuura N."/>
            <person name="Ohashi A."/>
            <person name="Sekiguchi Y."/>
        </authorList>
    </citation>
    <scope>NUCLEOTIDE SEQUENCE [LARGE SCALE GENOMIC DNA]</scope>
    <source>
        <strain evidence="5">NM-5</strain>
    </source>
</reference>
<accession>A0A146GEY9</accession>
<feature type="binding site" evidence="3">
    <location>
        <position position="92"/>
    </location>
    <ligand>
        <name>a divalent metal cation</name>
        <dbReference type="ChEBI" id="CHEBI:60240"/>
        <label>1</label>
    </ligand>
</feature>
<evidence type="ECO:0000313" key="4">
    <source>
        <dbReference type="EMBL" id="GAT35046.1"/>
    </source>
</evidence>
<dbReference type="InterPro" id="IPR032466">
    <property type="entry name" value="Metal_Hydrolase"/>
</dbReference>
<dbReference type="SUPFAM" id="SSF51556">
    <property type="entry name" value="Metallo-dependent hydrolases"/>
    <property type="match status" value="1"/>
</dbReference>
<evidence type="ECO:0000256" key="1">
    <source>
        <dbReference type="ARBA" id="ARBA00009275"/>
    </source>
</evidence>
<dbReference type="GO" id="GO:0046872">
    <property type="term" value="F:metal ion binding"/>
    <property type="evidence" value="ECO:0007669"/>
    <property type="project" value="UniProtKB-KW"/>
</dbReference>
<dbReference type="PROSITE" id="PS01137">
    <property type="entry name" value="TATD_1"/>
    <property type="match status" value="1"/>
</dbReference>
<keyword evidence="3" id="KW-0479">Metal-binding</keyword>
<name>A0A146GEY9_TERSA</name>
<organism evidence="4 5">
    <name type="scientific">Terrimicrobium sacchariphilum</name>
    <dbReference type="NCBI Taxonomy" id="690879"/>
    <lineage>
        <taxon>Bacteria</taxon>
        <taxon>Pseudomonadati</taxon>
        <taxon>Verrucomicrobiota</taxon>
        <taxon>Terrimicrobiia</taxon>
        <taxon>Terrimicrobiales</taxon>
        <taxon>Terrimicrobiaceae</taxon>
        <taxon>Terrimicrobium</taxon>
    </lineage>
</organism>
<comment type="similarity">
    <text evidence="1">Belongs to the metallo-dependent hydrolases superfamily. TatD-type hydrolase family.</text>
</comment>
<feature type="binding site" evidence="3">
    <location>
        <position position="156"/>
    </location>
    <ligand>
        <name>a divalent metal cation</name>
        <dbReference type="ChEBI" id="CHEBI:60240"/>
        <label>2</label>
    </ligand>
</feature>
<dbReference type="PIRSF" id="PIRSF005902">
    <property type="entry name" value="DNase_TatD"/>
    <property type="match status" value="1"/>
</dbReference>
<dbReference type="InterPro" id="IPR001130">
    <property type="entry name" value="TatD-like"/>
</dbReference>